<accession>A0A7J5UJC3</accession>
<gene>
    <name evidence="1" type="ORF">GB883_19205</name>
</gene>
<dbReference type="EMBL" id="WHJE01000166">
    <property type="protein sequence ID" value="KAE8762472.1"/>
    <property type="molecule type" value="Genomic_DNA"/>
</dbReference>
<name>A0A7J5UJC3_9MICO</name>
<keyword evidence="2" id="KW-1185">Reference proteome</keyword>
<proteinExistence type="predicted"/>
<evidence type="ECO:0000313" key="1">
    <source>
        <dbReference type="EMBL" id="KAE8762472.1"/>
    </source>
</evidence>
<sequence length="55" mass="6240">MAPTSSEVRAQKPEIVTWSGPQLQAFLTWNRDALKDDLFPLWRTIAHTGMRASRG</sequence>
<organism evidence="1 2">
    <name type="scientific">Georgenia thermotolerans</name>
    <dbReference type="NCBI Taxonomy" id="527326"/>
    <lineage>
        <taxon>Bacteria</taxon>
        <taxon>Bacillati</taxon>
        <taxon>Actinomycetota</taxon>
        <taxon>Actinomycetes</taxon>
        <taxon>Micrococcales</taxon>
        <taxon>Bogoriellaceae</taxon>
        <taxon>Georgenia</taxon>
    </lineage>
</organism>
<dbReference type="AlphaFoldDB" id="A0A7J5UJC3"/>
<reference evidence="1 2" key="1">
    <citation type="submission" date="2019-10" db="EMBL/GenBank/DDBJ databases">
        <title>Georgenia wutianyii sp. nov. and Georgenia yuyongxinii sp. nov. isolated from plateau pika (Ochotona curzoniae) in the Qinghai-Tibet plateau of China.</title>
        <authorList>
            <person name="Tian Z."/>
        </authorList>
    </citation>
    <scope>NUCLEOTIDE SEQUENCE [LARGE SCALE GENOMIC DNA]</scope>
    <source>
        <strain evidence="1 2">DSM 21501</strain>
    </source>
</reference>
<protein>
    <submittedName>
        <fullName evidence="1">Uncharacterized protein</fullName>
    </submittedName>
</protein>
<evidence type="ECO:0000313" key="2">
    <source>
        <dbReference type="Proteomes" id="UP000451860"/>
    </source>
</evidence>
<dbReference type="Proteomes" id="UP000451860">
    <property type="component" value="Unassembled WGS sequence"/>
</dbReference>
<dbReference type="RefSeq" id="WP_155524140.1">
    <property type="nucleotide sequence ID" value="NZ_VUKF01000074.1"/>
</dbReference>
<dbReference type="OrthoDB" id="1822491at2"/>
<comment type="caution">
    <text evidence="1">The sequence shown here is derived from an EMBL/GenBank/DDBJ whole genome shotgun (WGS) entry which is preliminary data.</text>
</comment>